<name>A0A165WZW9_9AGAM</name>
<dbReference type="Proteomes" id="UP000076798">
    <property type="component" value="Unassembled WGS sequence"/>
</dbReference>
<keyword evidence="2" id="KW-1185">Reference proteome</keyword>
<sequence length="482" mass="54633">MTSFNDLPTELRREVVTHSTLEGIVRLSQTSASLRALILSDKRILAAAFESNPFDLPAGTTLETPPPHFLVLCLNAFRIKERLWSADMTQALKPLRHLSVLLPDIAIDEVAGGLEELPIPHAPLIFGDIIVYLPQHGPSSLLIADLANPDRLLHIPTEQPISIHCRMLEDNATLRIAYVVWDSYHAPYVDDYDVTGEQFQHVRYFRAPAIQGRHVLEPLIEGDNVCVADGPDVYLFNVREKTGVQLKLEGIYRILRIRSHPDLKHLIVEHVDEEFYSQVHISVILIPHSTTKLPEWPDLENHELWPVQIVSPVRRLSYPNGWITPDEPTADNRAFRRLPDAGPRPSSLSSILEVVQCSVDNRNHVSHVKQTLISSQSWEFTSNVYRAPNYEAWFGVLVTKMQGIQMRFSDFATLMIVGHTAAEEIHVLRTTKSGDVGWIHLDVSSEDEDKTKIIHGNIWGFDLASGRLFVHDRDSTLHVLYY</sequence>
<evidence type="ECO:0008006" key="3">
    <source>
        <dbReference type="Google" id="ProtNLM"/>
    </source>
</evidence>
<evidence type="ECO:0000313" key="1">
    <source>
        <dbReference type="EMBL" id="KZT31694.1"/>
    </source>
</evidence>
<proteinExistence type="predicted"/>
<organism evidence="1 2">
    <name type="scientific">Sistotremastrum suecicum HHB10207 ss-3</name>
    <dbReference type="NCBI Taxonomy" id="1314776"/>
    <lineage>
        <taxon>Eukaryota</taxon>
        <taxon>Fungi</taxon>
        <taxon>Dikarya</taxon>
        <taxon>Basidiomycota</taxon>
        <taxon>Agaricomycotina</taxon>
        <taxon>Agaricomycetes</taxon>
        <taxon>Sistotremastrales</taxon>
        <taxon>Sistotremastraceae</taxon>
        <taxon>Sistotremastrum</taxon>
    </lineage>
</organism>
<reference evidence="1 2" key="1">
    <citation type="journal article" date="2016" name="Mol. Biol. Evol.">
        <title>Comparative Genomics of Early-Diverging Mushroom-Forming Fungi Provides Insights into the Origins of Lignocellulose Decay Capabilities.</title>
        <authorList>
            <person name="Nagy L.G."/>
            <person name="Riley R."/>
            <person name="Tritt A."/>
            <person name="Adam C."/>
            <person name="Daum C."/>
            <person name="Floudas D."/>
            <person name="Sun H."/>
            <person name="Yadav J.S."/>
            <person name="Pangilinan J."/>
            <person name="Larsson K.H."/>
            <person name="Matsuura K."/>
            <person name="Barry K."/>
            <person name="Labutti K."/>
            <person name="Kuo R."/>
            <person name="Ohm R.A."/>
            <person name="Bhattacharya S.S."/>
            <person name="Shirouzu T."/>
            <person name="Yoshinaga Y."/>
            <person name="Martin F.M."/>
            <person name="Grigoriev I.V."/>
            <person name="Hibbett D.S."/>
        </authorList>
    </citation>
    <scope>NUCLEOTIDE SEQUENCE [LARGE SCALE GENOMIC DNA]</scope>
    <source>
        <strain evidence="1 2">HHB10207 ss-3</strain>
    </source>
</reference>
<gene>
    <name evidence="1" type="ORF">SISSUDRAFT_1056336</name>
</gene>
<dbReference type="AlphaFoldDB" id="A0A165WZW9"/>
<dbReference type="EMBL" id="KV428488">
    <property type="protein sequence ID" value="KZT31694.1"/>
    <property type="molecule type" value="Genomic_DNA"/>
</dbReference>
<protein>
    <recommendedName>
        <fullName evidence="3">F-box domain-containing protein</fullName>
    </recommendedName>
</protein>
<accession>A0A165WZW9</accession>
<evidence type="ECO:0000313" key="2">
    <source>
        <dbReference type="Proteomes" id="UP000076798"/>
    </source>
</evidence>